<evidence type="ECO:0000313" key="9">
    <source>
        <dbReference type="Proteomes" id="UP000444960"/>
    </source>
</evidence>
<dbReference type="AlphaFoldDB" id="A0A7I9V5S9"/>
<dbReference type="OrthoDB" id="4658601at2"/>
<dbReference type="InterPro" id="IPR051539">
    <property type="entry name" value="T4SS-coupling_protein"/>
</dbReference>
<feature type="region of interest" description="Disordered" evidence="7">
    <location>
        <begin position="445"/>
        <end position="480"/>
    </location>
</feature>
<comment type="caution">
    <text evidence="8">The sequence shown here is derived from an EMBL/GenBank/DDBJ whole genome shotgun (WGS) entry which is preliminary data.</text>
</comment>
<keyword evidence="6" id="KW-0472">Membrane</keyword>
<dbReference type="PANTHER" id="PTHR37937">
    <property type="entry name" value="CONJUGATIVE TRANSFER: DNA TRANSPORT"/>
    <property type="match status" value="1"/>
</dbReference>
<keyword evidence="9" id="KW-1185">Reference proteome</keyword>
<keyword evidence="5" id="KW-1133">Transmembrane helix</keyword>
<dbReference type="GO" id="GO:0005886">
    <property type="term" value="C:plasma membrane"/>
    <property type="evidence" value="ECO:0007669"/>
    <property type="project" value="UniProtKB-SubCell"/>
</dbReference>
<evidence type="ECO:0000256" key="3">
    <source>
        <dbReference type="ARBA" id="ARBA00022475"/>
    </source>
</evidence>
<sequence length="480" mass="51097">MSKTTAVKRRVIDSPYAGVLGKTPFDHGQPHTLISGRTGSGKSRTTICPAILRWNRRSVVAVSCKSDVAELTAAIRAQHGKVYLMDLSGKVPDDSKIGVPTIRVSSDPTLGIVSDDTALDVASLLMDVGDLGTGDGSSGGNDKTWKTLARRPLAAILRAAASYKDPETGATVPGGGIDWALDAGDVMGKPSEDGDPEYHAPSWVTAANRCAVTGSRHGQMLMNALDMDPGQRDSIRLNIYNALSTWARDEVSRPAGDTVPFHPSMLEEPGATLYIISPDSGDAAPAATAALTAIVEHWRRHELPHLLAVIDELPSTCPLPKLANWVGTLRGEGVRIVAAVQATSQFAPRWGREGLQILRDLFPAVLILPGAPEPELLDQAIWMTPSSERVTASIDASGNVSHSRDSAATVTKADLVPPPGYGRLLILGQMGRLVRLPDITATDLLDRKPAAPAQTPPRPAEQHGRPEPTLGSRIKTWMTE</sequence>
<comment type="similarity">
    <text evidence="2">Belongs to the VirD4/TraG family.</text>
</comment>
<gene>
    <name evidence="8" type="ORF">nbrc107696_08370</name>
</gene>
<dbReference type="EMBL" id="BJOV01000002">
    <property type="protein sequence ID" value="GEE00391.1"/>
    <property type="molecule type" value="Genomic_DNA"/>
</dbReference>
<comment type="subcellular location">
    <subcellularLocation>
        <location evidence="1">Cell membrane</location>
        <topology evidence="1">Multi-pass membrane protein</topology>
    </subcellularLocation>
</comment>
<dbReference type="InterPro" id="IPR003688">
    <property type="entry name" value="TraG/VirD4"/>
</dbReference>
<organism evidence="8 9">
    <name type="scientific">Gordonia spumicola</name>
    <dbReference type="NCBI Taxonomy" id="589161"/>
    <lineage>
        <taxon>Bacteria</taxon>
        <taxon>Bacillati</taxon>
        <taxon>Actinomycetota</taxon>
        <taxon>Actinomycetes</taxon>
        <taxon>Mycobacteriales</taxon>
        <taxon>Gordoniaceae</taxon>
        <taxon>Gordonia</taxon>
    </lineage>
</organism>
<reference evidence="9" key="1">
    <citation type="submission" date="2019-06" db="EMBL/GenBank/DDBJ databases">
        <title>Gordonia isolated from sludge of a wastewater treatment plant.</title>
        <authorList>
            <person name="Tamura T."/>
            <person name="Aoyama K."/>
            <person name="Kang Y."/>
            <person name="Saito S."/>
            <person name="Akiyama N."/>
            <person name="Yazawa K."/>
            <person name="Gonoi T."/>
            <person name="Mikami Y."/>
        </authorList>
    </citation>
    <scope>NUCLEOTIDE SEQUENCE [LARGE SCALE GENOMIC DNA]</scope>
    <source>
        <strain evidence="9">NBRC 107696</strain>
    </source>
</reference>
<keyword evidence="4" id="KW-0812">Transmembrane</keyword>
<dbReference type="Gene3D" id="3.40.50.300">
    <property type="entry name" value="P-loop containing nucleotide triphosphate hydrolases"/>
    <property type="match status" value="1"/>
</dbReference>
<evidence type="ECO:0000256" key="6">
    <source>
        <dbReference type="ARBA" id="ARBA00023136"/>
    </source>
</evidence>
<evidence type="ECO:0000256" key="5">
    <source>
        <dbReference type="ARBA" id="ARBA00022989"/>
    </source>
</evidence>
<keyword evidence="3" id="KW-1003">Cell membrane</keyword>
<dbReference type="Proteomes" id="UP000444960">
    <property type="component" value="Unassembled WGS sequence"/>
</dbReference>
<dbReference type="PANTHER" id="PTHR37937:SF1">
    <property type="entry name" value="CONJUGATIVE TRANSFER: DNA TRANSPORT"/>
    <property type="match status" value="1"/>
</dbReference>
<evidence type="ECO:0000256" key="4">
    <source>
        <dbReference type="ARBA" id="ARBA00022692"/>
    </source>
</evidence>
<dbReference type="SUPFAM" id="SSF52540">
    <property type="entry name" value="P-loop containing nucleoside triphosphate hydrolases"/>
    <property type="match status" value="1"/>
</dbReference>
<accession>A0A7I9V5S9</accession>
<evidence type="ECO:0000313" key="8">
    <source>
        <dbReference type="EMBL" id="GEE00391.1"/>
    </source>
</evidence>
<evidence type="ECO:0000256" key="2">
    <source>
        <dbReference type="ARBA" id="ARBA00008806"/>
    </source>
</evidence>
<dbReference type="InterPro" id="IPR027417">
    <property type="entry name" value="P-loop_NTPase"/>
</dbReference>
<dbReference type="RefSeq" id="WP_161894291.1">
    <property type="nucleotide sequence ID" value="NZ_BJOV01000002.1"/>
</dbReference>
<evidence type="ECO:0000256" key="1">
    <source>
        <dbReference type="ARBA" id="ARBA00004651"/>
    </source>
</evidence>
<name>A0A7I9V5S9_9ACTN</name>
<dbReference type="CDD" id="cd01127">
    <property type="entry name" value="TrwB_TraG_TraD_VirD4"/>
    <property type="match status" value="1"/>
</dbReference>
<protein>
    <submittedName>
        <fullName evidence="8">Uncharacterized protein</fullName>
    </submittedName>
</protein>
<proteinExistence type="inferred from homology"/>
<dbReference type="Pfam" id="PF02534">
    <property type="entry name" value="T4SS-DNA_transf"/>
    <property type="match status" value="1"/>
</dbReference>
<evidence type="ECO:0000256" key="7">
    <source>
        <dbReference type="SAM" id="MobiDB-lite"/>
    </source>
</evidence>